<sequence length="89" mass="9523">MSLFHDGRAERLMRGLGLSHLVVVGVATEYSIMACALDALKRGLTVTVVSDAIAGVDRRDGDADRALEAMRRAGVRFTDTTSLLTAFPS</sequence>
<name>A0A0W8G3X7_9ZZZZ</name>
<reference evidence="3" key="1">
    <citation type="journal article" date="2015" name="Proc. Natl. Acad. Sci. U.S.A.">
        <title>Networks of energetic and metabolic interactions define dynamics in microbial communities.</title>
        <authorList>
            <person name="Embree M."/>
            <person name="Liu J.K."/>
            <person name="Al-Bassam M.M."/>
            <person name="Zengler K."/>
        </authorList>
    </citation>
    <scope>NUCLEOTIDE SEQUENCE</scope>
</reference>
<dbReference type="InterPro" id="IPR000868">
    <property type="entry name" value="Isochorismatase-like_dom"/>
</dbReference>
<dbReference type="GO" id="GO:0008936">
    <property type="term" value="F:nicotinamidase activity"/>
    <property type="evidence" value="ECO:0007669"/>
    <property type="project" value="UniProtKB-EC"/>
</dbReference>
<evidence type="ECO:0000259" key="2">
    <source>
        <dbReference type="Pfam" id="PF00857"/>
    </source>
</evidence>
<organism evidence="3">
    <name type="scientific">hydrocarbon metagenome</name>
    <dbReference type="NCBI Taxonomy" id="938273"/>
    <lineage>
        <taxon>unclassified sequences</taxon>
        <taxon>metagenomes</taxon>
        <taxon>ecological metagenomes</taxon>
    </lineage>
</organism>
<dbReference type="EC" id="3.5.1.19" evidence="3"/>
<proteinExistence type="predicted"/>
<dbReference type="InterPro" id="IPR050272">
    <property type="entry name" value="Isochorismatase-like_hydrls"/>
</dbReference>
<comment type="caution">
    <text evidence="3">The sequence shown here is derived from an EMBL/GenBank/DDBJ whole genome shotgun (WGS) entry which is preliminary data.</text>
</comment>
<dbReference type="AlphaFoldDB" id="A0A0W8G3X7"/>
<dbReference type="EMBL" id="LNQE01000280">
    <property type="protein sequence ID" value="KUG27863.1"/>
    <property type="molecule type" value="Genomic_DNA"/>
</dbReference>
<evidence type="ECO:0000256" key="1">
    <source>
        <dbReference type="ARBA" id="ARBA00022801"/>
    </source>
</evidence>
<gene>
    <name evidence="3" type="ORF">ASZ90_002287</name>
</gene>
<evidence type="ECO:0000313" key="3">
    <source>
        <dbReference type="EMBL" id="KUG27863.1"/>
    </source>
</evidence>
<accession>A0A0W8G3X7</accession>
<keyword evidence="1 3" id="KW-0378">Hydrolase</keyword>
<dbReference type="SUPFAM" id="SSF52499">
    <property type="entry name" value="Isochorismatase-like hydrolases"/>
    <property type="match status" value="1"/>
</dbReference>
<dbReference type="InterPro" id="IPR036380">
    <property type="entry name" value="Isochorismatase-like_sf"/>
</dbReference>
<protein>
    <submittedName>
        <fullName evidence="3">Nicotinamidase</fullName>
        <ecNumber evidence="3">3.5.1.19</ecNumber>
    </submittedName>
</protein>
<dbReference type="PANTHER" id="PTHR43540">
    <property type="entry name" value="PEROXYUREIDOACRYLATE/UREIDOACRYLATE AMIDOHYDROLASE-RELATED"/>
    <property type="match status" value="1"/>
</dbReference>
<dbReference type="Gene3D" id="3.40.50.850">
    <property type="entry name" value="Isochorismatase-like"/>
    <property type="match status" value="1"/>
</dbReference>
<dbReference type="Pfam" id="PF00857">
    <property type="entry name" value="Isochorismatase"/>
    <property type="match status" value="1"/>
</dbReference>
<feature type="domain" description="Isochorismatase-like" evidence="2">
    <location>
        <begin position="2"/>
        <end position="81"/>
    </location>
</feature>